<keyword evidence="3" id="KW-1185">Reference proteome</keyword>
<gene>
    <name evidence="2" type="ORF">A4U43_C07F22010</name>
</gene>
<protein>
    <submittedName>
        <fullName evidence="2">Uncharacterized protein</fullName>
    </submittedName>
</protein>
<dbReference type="Gramene" id="ONK64093">
    <property type="protein sequence ID" value="ONK64093"/>
    <property type="gene ID" value="A4U43_C07F22010"/>
</dbReference>
<name>A0A5P1EE88_ASPOF</name>
<feature type="region of interest" description="Disordered" evidence="1">
    <location>
        <begin position="84"/>
        <end position="132"/>
    </location>
</feature>
<feature type="compositionally biased region" description="Polar residues" evidence="1">
    <location>
        <begin position="120"/>
        <end position="132"/>
    </location>
</feature>
<organism evidence="2 3">
    <name type="scientific">Asparagus officinalis</name>
    <name type="common">Garden asparagus</name>
    <dbReference type="NCBI Taxonomy" id="4686"/>
    <lineage>
        <taxon>Eukaryota</taxon>
        <taxon>Viridiplantae</taxon>
        <taxon>Streptophyta</taxon>
        <taxon>Embryophyta</taxon>
        <taxon>Tracheophyta</taxon>
        <taxon>Spermatophyta</taxon>
        <taxon>Magnoliopsida</taxon>
        <taxon>Liliopsida</taxon>
        <taxon>Asparagales</taxon>
        <taxon>Asparagaceae</taxon>
        <taxon>Asparagoideae</taxon>
        <taxon>Asparagus</taxon>
    </lineage>
</organism>
<accession>A0A5P1EE88</accession>
<reference evidence="3" key="1">
    <citation type="journal article" date="2017" name="Nat. Commun.">
        <title>The asparagus genome sheds light on the origin and evolution of a young Y chromosome.</title>
        <authorList>
            <person name="Harkess A."/>
            <person name="Zhou J."/>
            <person name="Xu C."/>
            <person name="Bowers J.E."/>
            <person name="Van der Hulst R."/>
            <person name="Ayyampalayam S."/>
            <person name="Mercati F."/>
            <person name="Riccardi P."/>
            <person name="McKain M.R."/>
            <person name="Kakrana A."/>
            <person name="Tang H."/>
            <person name="Ray J."/>
            <person name="Groenendijk J."/>
            <person name="Arikit S."/>
            <person name="Mathioni S.M."/>
            <person name="Nakano M."/>
            <person name="Shan H."/>
            <person name="Telgmann-Rauber A."/>
            <person name="Kanno A."/>
            <person name="Yue Z."/>
            <person name="Chen H."/>
            <person name="Li W."/>
            <person name="Chen Y."/>
            <person name="Xu X."/>
            <person name="Zhang Y."/>
            <person name="Luo S."/>
            <person name="Chen H."/>
            <person name="Gao J."/>
            <person name="Mao Z."/>
            <person name="Pires J.C."/>
            <person name="Luo M."/>
            <person name="Kudrna D."/>
            <person name="Wing R.A."/>
            <person name="Meyers B.C."/>
            <person name="Yi K."/>
            <person name="Kong H."/>
            <person name="Lavrijsen P."/>
            <person name="Sunseri F."/>
            <person name="Falavigna A."/>
            <person name="Ye Y."/>
            <person name="Leebens-Mack J.H."/>
            <person name="Chen G."/>
        </authorList>
    </citation>
    <scope>NUCLEOTIDE SEQUENCE [LARGE SCALE GENOMIC DNA]</scope>
    <source>
        <strain evidence="3">cv. DH0086</strain>
    </source>
</reference>
<dbReference type="EMBL" id="CM007387">
    <property type="protein sequence ID" value="ONK64093.1"/>
    <property type="molecule type" value="Genomic_DNA"/>
</dbReference>
<proteinExistence type="predicted"/>
<evidence type="ECO:0000313" key="2">
    <source>
        <dbReference type="EMBL" id="ONK64093.1"/>
    </source>
</evidence>
<evidence type="ECO:0000313" key="3">
    <source>
        <dbReference type="Proteomes" id="UP000243459"/>
    </source>
</evidence>
<evidence type="ECO:0000256" key="1">
    <source>
        <dbReference type="SAM" id="MobiDB-lite"/>
    </source>
</evidence>
<dbReference type="Proteomes" id="UP000243459">
    <property type="component" value="Chromosome 7"/>
</dbReference>
<dbReference type="AlphaFoldDB" id="A0A5P1EE88"/>
<sequence length="132" mass="14329">MLLKESPFDFNFYKTLWSFTGGGNEDEAARVVGGWERQAAEDLAELKSDLKKRRVWSAGWSGNRGGRKLEGSINFEAECRGTLEALDDQGGEEAQGRGKAGDSGARRAWGGEVELGISSGGSVTRMTPKQQE</sequence>